<sequence length="456" mass="46230">MNLNEWSVLGVHRIFLITVALALLTASPASAITPPPIDPGALPPDVTGPDQPTEQRVLCASPTTLPGSGFHDPPWSNTYLGVADAHKFATGAGVTVAVIDTGVDASPRVPAEPGGDFVDQAGNGLSDCDAHGTLTASIIAGRPAPTDGFVGVAPDARLLSLRQTSEAFEPVGSQANPNDPNATPAAGSIRSLARAVVHAANLGVGVINISEAACYKVSRPIDETSLGASIDYAVNVKGVVVVVAAGNTGGDCVQNPAPDPSTPGDPRGWNNVQTVVTPAWYAPLVLSVGGIGQTGMPSSFSMHGPWVDVAAPAENIVALGDTGEPVNALQGREGPVPIAGTSFAAAYVSGLAALLRQRFPDLTPAQIIHRITATARHPGGGVDDLVGAGVIDAVAALTWDIPPGPASAPYNVRRLPPPVVEPGPDRRPITAVALVAVGLTLALGLGALARRALSRR</sequence>
<dbReference type="AlphaFoldDB" id="A0A062WJ48"/>
<evidence type="ECO:0000256" key="3">
    <source>
        <dbReference type="ARBA" id="ARBA00022475"/>
    </source>
</evidence>
<organism evidence="18 23">
    <name type="scientific">Mycobacterium tuberculosis</name>
    <dbReference type="NCBI Taxonomy" id="1773"/>
    <lineage>
        <taxon>Bacteria</taxon>
        <taxon>Bacillati</taxon>
        <taxon>Actinomycetota</taxon>
        <taxon>Actinomycetes</taxon>
        <taxon>Mycobacteriales</taxon>
        <taxon>Mycobacteriaceae</taxon>
        <taxon>Mycobacterium</taxon>
        <taxon>Mycobacterium tuberculosis complex</taxon>
    </lineage>
</organism>
<evidence type="ECO:0000313" key="20">
    <source>
        <dbReference type="Proteomes" id="UP000048289"/>
    </source>
</evidence>
<dbReference type="Proteomes" id="UP000300237">
    <property type="component" value="Chromosome"/>
</dbReference>
<evidence type="ECO:0000259" key="14">
    <source>
        <dbReference type="Pfam" id="PF00082"/>
    </source>
</evidence>
<evidence type="ECO:0000256" key="11">
    <source>
        <dbReference type="PROSITE-ProRule" id="PRU01240"/>
    </source>
</evidence>
<evidence type="ECO:0000313" key="24">
    <source>
        <dbReference type="Proteomes" id="UP000300237"/>
    </source>
</evidence>
<evidence type="ECO:0000256" key="13">
    <source>
        <dbReference type="SAM" id="SignalP"/>
    </source>
</evidence>
<feature type="chain" id="PRO_5015027080" evidence="13">
    <location>
        <begin position="32"/>
        <end position="456"/>
    </location>
</feature>
<dbReference type="EMBL" id="CFOE01000063">
    <property type="protein sequence ID" value="CFE37641.1"/>
    <property type="molecule type" value="Genomic_DNA"/>
</dbReference>
<feature type="transmembrane region" description="Helical" evidence="12">
    <location>
        <begin position="429"/>
        <end position="449"/>
    </location>
</feature>
<reference evidence="18 23" key="3">
    <citation type="submission" date="2016-04" db="EMBL/GenBank/DDBJ databases">
        <authorList>
            <person name="Bigi M."/>
            <person name="Bigi F."/>
            <person name="Soria M.A."/>
        </authorList>
    </citation>
    <scope>NUCLEOTIDE SEQUENCE [LARGE SCALE GENOMIC DNA]</scope>
    <source>
        <strain evidence="18 23">6548</strain>
    </source>
</reference>
<dbReference type="EMBL" id="LR027516">
    <property type="protein sequence ID" value="VCU52214.1"/>
    <property type="molecule type" value="Genomic_DNA"/>
</dbReference>
<evidence type="ECO:0000256" key="5">
    <source>
        <dbReference type="ARBA" id="ARBA00022692"/>
    </source>
</evidence>
<reference evidence="19 24" key="5">
    <citation type="submission" date="2018-08" db="EMBL/GenBank/DDBJ databases">
        <authorList>
            <person name="Fokvardsen B D."/>
            <person name="Norman A."/>
        </authorList>
    </citation>
    <scope>NUCLEOTIDE SEQUENCE [LARGE SCALE GENOMIC DNA]</scope>
    <source>
        <strain evidence="19 24">DKC2</strain>
    </source>
</reference>
<evidence type="ECO:0000256" key="7">
    <source>
        <dbReference type="ARBA" id="ARBA00022801"/>
    </source>
</evidence>
<feature type="active site" description="Charge relay system" evidence="11">
    <location>
        <position position="100"/>
    </location>
</feature>
<keyword evidence="5 12" id="KW-0812">Transmembrane</keyword>
<feature type="signal peptide" evidence="13">
    <location>
        <begin position="1"/>
        <end position="31"/>
    </location>
</feature>
<dbReference type="InterPro" id="IPR023834">
    <property type="entry name" value="T7SS_pept_S8A_mycosin"/>
</dbReference>
<evidence type="ECO:0000256" key="2">
    <source>
        <dbReference type="ARBA" id="ARBA00011073"/>
    </source>
</evidence>
<proteinExistence type="inferred from homology"/>
<dbReference type="InterPro" id="IPR015500">
    <property type="entry name" value="Peptidase_S8_subtilisin-rel"/>
</dbReference>
<evidence type="ECO:0000256" key="12">
    <source>
        <dbReference type="SAM" id="Phobius"/>
    </source>
</evidence>
<evidence type="ECO:0000313" key="16">
    <source>
        <dbReference type="EMBL" id="CLV63717.1"/>
    </source>
</evidence>
<dbReference type="PROSITE" id="PS51892">
    <property type="entry name" value="SUBTILASE"/>
    <property type="match status" value="1"/>
</dbReference>
<dbReference type="InterPro" id="IPR000209">
    <property type="entry name" value="Peptidase_S8/S53_dom"/>
</dbReference>
<gene>
    <name evidence="18" type="ORF">A4S10_04069</name>
    <name evidence="19" type="ORF">DKC2_4135</name>
    <name evidence="15" type="ORF">ERS007681_00793</name>
    <name evidence="17" type="ORF">ERS007741_01719</name>
    <name evidence="16" type="ORF">ERS094118_00758</name>
</gene>
<evidence type="ECO:0000313" key="21">
    <source>
        <dbReference type="Proteomes" id="UP000048600"/>
    </source>
</evidence>
<dbReference type="NCBIfam" id="TIGR03921">
    <property type="entry name" value="T7SS_mycosin"/>
    <property type="match status" value="1"/>
</dbReference>
<dbReference type="InterPro" id="IPR036852">
    <property type="entry name" value="Peptidase_S8/S53_dom_sf"/>
</dbReference>
<dbReference type="PANTHER" id="PTHR42884">
    <property type="entry name" value="PROPROTEIN CONVERTASE SUBTILISIN/KEXIN-RELATED"/>
    <property type="match status" value="1"/>
</dbReference>
<keyword evidence="4 11" id="KW-0645">Protease</keyword>
<dbReference type="EMBL" id="CHKL01000159">
    <property type="protein sequence ID" value="COW17474.1"/>
    <property type="molecule type" value="Genomic_DNA"/>
</dbReference>
<evidence type="ECO:0000313" key="23">
    <source>
        <dbReference type="Proteomes" id="UP000189452"/>
    </source>
</evidence>
<dbReference type="GO" id="GO:0016485">
    <property type="term" value="P:protein processing"/>
    <property type="evidence" value="ECO:0007669"/>
    <property type="project" value="TreeGrafter"/>
</dbReference>
<dbReference type="GO" id="GO:0004252">
    <property type="term" value="F:serine-type endopeptidase activity"/>
    <property type="evidence" value="ECO:0007669"/>
    <property type="project" value="UniProtKB-UniRule"/>
</dbReference>
<evidence type="ECO:0000256" key="8">
    <source>
        <dbReference type="ARBA" id="ARBA00022825"/>
    </source>
</evidence>
<reference evidence="18 23" key="4">
    <citation type="submission" date="2017-02" db="EMBL/GenBank/DDBJ databases">
        <title>Protein polymorphisms may explain contrasting epidemiological fitness of two variants of a multidrug-resistant Mycobacterium tuberculosis strain.</title>
        <authorList>
            <person name="Bigi M.M."/>
            <person name="Lopez B."/>
            <person name="Blanco F.C."/>
            <person name="Sasiain M.C."/>
            <person name="De La Barrera S."/>
            <person name="Ritacco V."/>
            <person name="Bigi F."/>
            <person name="Soria M.A."/>
        </authorList>
    </citation>
    <scope>NUCLEOTIDE SEQUENCE [LARGE SCALE GENOMIC DNA]</scope>
    <source>
        <strain evidence="18 23">6548</strain>
    </source>
</reference>
<dbReference type="MEROPS" id="S08.131"/>
<keyword evidence="8 11" id="KW-0720">Serine protease</keyword>
<keyword evidence="3" id="KW-1003">Cell membrane</keyword>
<comment type="similarity">
    <text evidence="2 11">Belongs to the peptidase S8 family.</text>
</comment>
<feature type="active site" description="Charge relay system" evidence="11">
    <location>
        <position position="131"/>
    </location>
</feature>
<dbReference type="EMBL" id="COPH01000004">
    <property type="protein sequence ID" value="CLV63717.1"/>
    <property type="molecule type" value="Genomic_DNA"/>
</dbReference>
<feature type="domain" description="Peptidase S8/S53" evidence="14">
    <location>
        <begin position="91"/>
        <end position="389"/>
    </location>
</feature>
<dbReference type="Proteomes" id="UP000189452">
    <property type="component" value="Chromosome"/>
</dbReference>
<dbReference type="FunFam" id="3.40.50.200:FF:000018">
    <property type="entry name" value="Type VII secretion-associated serine protease mycosin"/>
    <property type="match status" value="1"/>
</dbReference>
<evidence type="ECO:0000256" key="6">
    <source>
        <dbReference type="ARBA" id="ARBA00022729"/>
    </source>
</evidence>
<keyword evidence="10 12" id="KW-0472">Membrane</keyword>
<evidence type="ECO:0000313" key="19">
    <source>
        <dbReference type="EMBL" id="VCU52214.1"/>
    </source>
</evidence>
<evidence type="ECO:0000256" key="9">
    <source>
        <dbReference type="ARBA" id="ARBA00022989"/>
    </source>
</evidence>
<dbReference type="Pfam" id="PF00082">
    <property type="entry name" value="Peptidase_S8"/>
    <property type="match status" value="1"/>
</dbReference>
<dbReference type="Gene3D" id="3.40.50.200">
    <property type="entry name" value="Peptidase S8/S53 domain"/>
    <property type="match status" value="1"/>
</dbReference>
<dbReference type="SUPFAM" id="SSF52743">
    <property type="entry name" value="Subtilisin-like"/>
    <property type="match status" value="1"/>
</dbReference>
<evidence type="ECO:0000313" key="15">
    <source>
        <dbReference type="EMBL" id="CFE37641.1"/>
    </source>
</evidence>
<dbReference type="PANTHER" id="PTHR42884:SF14">
    <property type="entry name" value="NEUROENDOCRINE CONVERTASE 1"/>
    <property type="match status" value="1"/>
</dbReference>
<feature type="active site" description="Charge relay system" evidence="11">
    <location>
        <position position="342"/>
    </location>
</feature>
<dbReference type="PRINTS" id="PR00723">
    <property type="entry name" value="SUBTILISIN"/>
</dbReference>
<dbReference type="OMA" id="WANDYLR"/>
<comment type="subcellular location">
    <subcellularLocation>
        <location evidence="1">Cell membrane</location>
        <topology evidence="1">Single-pass membrane protein</topology>
    </subcellularLocation>
</comment>
<dbReference type="GO" id="GO:0005886">
    <property type="term" value="C:plasma membrane"/>
    <property type="evidence" value="ECO:0007669"/>
    <property type="project" value="UniProtKB-SubCell"/>
</dbReference>
<keyword evidence="7 11" id="KW-0378">Hydrolase</keyword>
<evidence type="ECO:0000256" key="10">
    <source>
        <dbReference type="ARBA" id="ARBA00023136"/>
    </source>
</evidence>
<evidence type="ECO:0000313" key="22">
    <source>
        <dbReference type="Proteomes" id="UP000050139"/>
    </source>
</evidence>
<dbReference type="Proteomes" id="UP000048289">
    <property type="component" value="Unassembled WGS sequence"/>
</dbReference>
<protein>
    <submittedName>
        <fullName evidence="15 19">Membrane-anchored mycosin</fullName>
        <ecNumber evidence="15 18">3.4.21.-</ecNumber>
    </submittedName>
    <submittedName>
        <fullName evidence="18">Thermophilic serine proteinase</fullName>
    </submittedName>
</protein>
<reference evidence="20 21" key="2">
    <citation type="submission" date="2015-03" db="EMBL/GenBank/DDBJ databases">
        <authorList>
            <consortium name="Pathogen Informatics"/>
        </authorList>
    </citation>
    <scope>NUCLEOTIDE SEQUENCE [LARGE SCALE GENOMIC DNA]</scope>
    <source>
        <strain evidence="15 20">G09901357</strain>
        <strain evidence="17 21">P00601463</strain>
    </source>
</reference>
<accession>A0A062WJ48</accession>
<dbReference type="EC" id="3.4.21.-" evidence="15 18"/>
<dbReference type="EMBL" id="LWDQ01000001">
    <property type="protein sequence ID" value="OMH61869.1"/>
    <property type="molecule type" value="Genomic_DNA"/>
</dbReference>
<keyword evidence="6 13" id="KW-0732">Signal</keyword>
<name>A0A062WJ48_MYCTX</name>
<dbReference type="Proteomes" id="UP000048600">
    <property type="component" value="Unassembled WGS sequence"/>
</dbReference>
<dbReference type="Proteomes" id="UP000050139">
    <property type="component" value="Unassembled WGS sequence"/>
</dbReference>
<evidence type="ECO:0000313" key="17">
    <source>
        <dbReference type="EMBL" id="COW17474.1"/>
    </source>
</evidence>
<evidence type="ECO:0000256" key="4">
    <source>
        <dbReference type="ARBA" id="ARBA00022670"/>
    </source>
</evidence>
<evidence type="ECO:0000256" key="1">
    <source>
        <dbReference type="ARBA" id="ARBA00004162"/>
    </source>
</evidence>
<keyword evidence="9 12" id="KW-1133">Transmembrane helix</keyword>
<reference evidence="16 22" key="1">
    <citation type="submission" date="2015-03" db="EMBL/GenBank/DDBJ databases">
        <authorList>
            <consortium name="Pathogen Informatics"/>
            <person name="Murphy D."/>
        </authorList>
    </citation>
    <scope>NUCLEOTIDE SEQUENCE [LARGE SCALE GENOMIC DNA]</scope>
    <source>
        <strain evidence="16 22">0268S</strain>
    </source>
</reference>
<evidence type="ECO:0000313" key="18">
    <source>
        <dbReference type="EMBL" id="OMH61869.1"/>
    </source>
</evidence>